<accession>A0A3B0ZRH1</accession>
<dbReference type="SUPFAM" id="SSF56024">
    <property type="entry name" value="Phospholipase D/nuclease"/>
    <property type="match status" value="1"/>
</dbReference>
<proteinExistence type="predicted"/>
<dbReference type="Pfam" id="PF25559">
    <property type="entry name" value="DUF7931"/>
    <property type="match status" value="1"/>
</dbReference>
<feature type="domain" description="DUF7931" evidence="1">
    <location>
        <begin position="14"/>
        <end position="161"/>
    </location>
</feature>
<organism evidence="2">
    <name type="scientific">hydrothermal vent metagenome</name>
    <dbReference type="NCBI Taxonomy" id="652676"/>
    <lineage>
        <taxon>unclassified sequences</taxon>
        <taxon>metagenomes</taxon>
        <taxon>ecological metagenomes</taxon>
    </lineage>
</organism>
<gene>
    <name evidence="2" type="ORF">MNBD_GAMMA23-546</name>
</gene>
<dbReference type="Gene3D" id="3.30.870.10">
    <property type="entry name" value="Endonuclease Chain A"/>
    <property type="match status" value="1"/>
</dbReference>
<dbReference type="EMBL" id="UOFT01000051">
    <property type="protein sequence ID" value="VAW96078.1"/>
    <property type="molecule type" value="Genomic_DNA"/>
</dbReference>
<evidence type="ECO:0000259" key="1">
    <source>
        <dbReference type="Pfam" id="PF25559"/>
    </source>
</evidence>
<reference evidence="2" key="1">
    <citation type="submission" date="2018-06" db="EMBL/GenBank/DDBJ databases">
        <authorList>
            <person name="Zhirakovskaya E."/>
        </authorList>
    </citation>
    <scope>NUCLEOTIDE SEQUENCE</scope>
</reference>
<dbReference type="AlphaFoldDB" id="A0A3B0ZRH1"/>
<name>A0A3B0ZRH1_9ZZZZ</name>
<protein>
    <recommendedName>
        <fullName evidence="1">DUF7931 domain-containing protein</fullName>
    </recommendedName>
</protein>
<dbReference type="InterPro" id="IPR057691">
    <property type="entry name" value="DUF7931"/>
</dbReference>
<sequence>MDNNTNTETILSSATEHHQHTLALIQSATRNIFIHCHDLTPRIYSHPDIASALTQFVIANSAQRYVRIAVSDTNTVVSCDHKILDTCRRLSSNITTHKISKEHEKHTESFILVDNNIFILRRDYSSFDGSLIKNPKQAKELLNLFNEIWSHSQTDSNLNRLYI</sequence>
<evidence type="ECO:0000313" key="2">
    <source>
        <dbReference type="EMBL" id="VAW96078.1"/>
    </source>
</evidence>